<keyword evidence="4" id="KW-1185">Reference proteome</keyword>
<dbReference type="EMBL" id="LN649229">
    <property type="protein sequence ID" value="CEI63902.1"/>
    <property type="molecule type" value="Genomic_DNA"/>
</dbReference>
<reference evidence="4" key="1">
    <citation type="submission" date="2014-10" db="EMBL/GenBank/DDBJ databases">
        <authorList>
            <person name="King R."/>
        </authorList>
    </citation>
    <scope>NUCLEOTIDE SEQUENCE [LARGE SCALE GENOMIC DNA]</scope>
    <source>
        <strain evidence="4">A3/5</strain>
    </source>
</reference>
<proteinExistence type="predicted"/>
<name>A0A2L2T0A6_9HYPO</name>
<dbReference type="Proteomes" id="UP000245910">
    <property type="component" value="Chromosome I"/>
</dbReference>
<evidence type="ECO:0000256" key="1">
    <source>
        <dbReference type="SAM" id="MobiDB-lite"/>
    </source>
</evidence>
<sequence>MSQLNTDAIITLVSAIPALFVASLSAWLAYLALRRRNISRNDIETSIIGSILSQTVNTPPSLQSQSPISQTSSNFSTPSENLPQLPPIVLLSDFNWEQRRTRPLSSTTMADRDQSTNVGEPNESIHVMLIVMHANLVS</sequence>
<evidence type="ECO:0000256" key="2">
    <source>
        <dbReference type="SAM" id="Phobius"/>
    </source>
</evidence>
<accession>A0A2L2T0A6</accession>
<evidence type="ECO:0000313" key="4">
    <source>
        <dbReference type="Proteomes" id="UP000245910"/>
    </source>
</evidence>
<keyword evidence="2" id="KW-0472">Membrane</keyword>
<keyword evidence="2" id="KW-0812">Transmembrane</keyword>
<keyword evidence="2" id="KW-1133">Transmembrane helix</keyword>
<dbReference type="AlphaFoldDB" id="A0A2L2T0A6"/>
<feature type="compositionally biased region" description="Low complexity" evidence="1">
    <location>
        <begin position="58"/>
        <end position="77"/>
    </location>
</feature>
<evidence type="ECO:0000313" key="3">
    <source>
        <dbReference type="EMBL" id="CEI63902.1"/>
    </source>
</evidence>
<organism evidence="3 4">
    <name type="scientific">Fusarium venenatum</name>
    <dbReference type="NCBI Taxonomy" id="56646"/>
    <lineage>
        <taxon>Eukaryota</taxon>
        <taxon>Fungi</taxon>
        <taxon>Dikarya</taxon>
        <taxon>Ascomycota</taxon>
        <taxon>Pezizomycotina</taxon>
        <taxon>Sordariomycetes</taxon>
        <taxon>Hypocreomycetidae</taxon>
        <taxon>Hypocreales</taxon>
        <taxon>Nectriaceae</taxon>
        <taxon>Fusarium</taxon>
    </lineage>
</organism>
<feature type="region of interest" description="Disordered" evidence="1">
    <location>
        <begin position="57"/>
        <end position="81"/>
    </location>
</feature>
<protein>
    <submittedName>
        <fullName evidence="3">Uncharacterized protein</fullName>
    </submittedName>
</protein>
<feature type="transmembrane region" description="Helical" evidence="2">
    <location>
        <begin position="12"/>
        <end position="33"/>
    </location>
</feature>